<protein>
    <recommendedName>
        <fullName evidence="7">DNA 3'-5' helicase</fullName>
        <ecNumber evidence="7">5.6.2.4</ecNumber>
    </recommendedName>
</protein>
<feature type="region of interest" description="Disordered" evidence="8">
    <location>
        <begin position="743"/>
        <end position="764"/>
    </location>
</feature>
<gene>
    <name evidence="10" type="ORF">PCASD_09470</name>
</gene>
<keyword evidence="4" id="KW-0238">DNA-binding</keyword>
<keyword evidence="5" id="KW-0413">Isomerase</keyword>
<dbReference type="GO" id="GO:0005524">
    <property type="term" value="F:ATP binding"/>
    <property type="evidence" value="ECO:0007669"/>
    <property type="project" value="UniProtKB-KW"/>
</dbReference>
<dbReference type="GO" id="GO:0005737">
    <property type="term" value="C:cytoplasm"/>
    <property type="evidence" value="ECO:0007669"/>
    <property type="project" value="TreeGrafter"/>
</dbReference>
<evidence type="ECO:0000256" key="4">
    <source>
        <dbReference type="ARBA" id="ARBA00023125"/>
    </source>
</evidence>
<feature type="compositionally biased region" description="Basic and acidic residues" evidence="8">
    <location>
        <begin position="743"/>
        <end position="762"/>
    </location>
</feature>
<dbReference type="GO" id="GO:0003677">
    <property type="term" value="F:DNA binding"/>
    <property type="evidence" value="ECO:0007669"/>
    <property type="project" value="UniProtKB-KW"/>
</dbReference>
<dbReference type="GO" id="GO:0009378">
    <property type="term" value="F:four-way junction helicase activity"/>
    <property type="evidence" value="ECO:0007669"/>
    <property type="project" value="TreeGrafter"/>
</dbReference>
<dbReference type="EMBL" id="PGCI01000132">
    <property type="protein sequence ID" value="PLW38169.1"/>
    <property type="molecule type" value="Genomic_DNA"/>
</dbReference>
<dbReference type="InterPro" id="IPR027417">
    <property type="entry name" value="P-loop_NTPase"/>
</dbReference>
<comment type="catalytic activity">
    <reaction evidence="6">
        <text>Couples ATP hydrolysis with the unwinding of duplex DNA by translocating in the 3'-5' direction.</text>
        <dbReference type="EC" id="5.6.2.4"/>
    </reaction>
</comment>
<sequence length="852" mass="95340">MACGGRLPAIALPANVLEMDDERLNQHITDSSVAFYHDQPKDLQVEAVSVLARGQNCFVRAGTGYGKTRISEMFFNMFHRKAVVLVLNPLDSLGDDQVREKALVNITAINLNKMTLNFETVQKIKKGCYSFIYLSPEVFLNSSLFTSMFFSSEFQKVLALMVVDEAHMIYLWGLVASRQSKTTASFDRIQDRAVFRPSYGCMATRLMATNNVPLLLLSATCRPIAVEAIRNNLWLLPKDLTIVNGELTRPEIRFIRITMQATLKSCDDLLRLYAPSTKVPAGKVVPTIIYSGTQNATFQVMKVVNEARHTKWHEYDPKDEFIRRYHSCTGEEDQAANMLDYSNDDFPLMSATMALGLGQNLKRVRCVVHMGRGDPSAIVQMVGRCGRDGSTGLGILFMEPKRALGKNTIEDFDEGPQGKDDRIDALAVTPVCLRIALTVDNQKGYIPLSEDANFLAEQEREIEARFPNCQCSNCNPEAAKAILDVAQQMTTDNFDQMLSSPLTIEKDPSITILVRNRKSRRGPATCNLSITAAGHLTNWLVTSFVKFYEDTFGSSLEFLPSDFFGIDMARAVVASLDQIGRDGTHNTRHLEMIIGGEFLPGQVKFLSNSIKDWYKSDYYQTVLDDQLAHERFIIAEQARLRQEIEVESEDVQVLVSAMAAEDKRQKKEVLDEARKKKADKKAVEKALAASIKKRQADKAAKEKEIAANLKKQNALELARIKAAEKEIAAIGVRQKLAMAAKQKEADRASRAREKNEEREKNAARKAALHPGLNIQIRILSKKFRISGILRNANGIKKTYYVVQDKQSNGVLNHMPRASVVTGAFKKSQVQTHSPLQKVDFQALSSQPLLIEL</sequence>
<evidence type="ECO:0000256" key="1">
    <source>
        <dbReference type="ARBA" id="ARBA00005446"/>
    </source>
</evidence>
<dbReference type="EC" id="5.6.2.4" evidence="7"/>
<accession>A0A2N5UK77</accession>
<evidence type="ECO:0000256" key="5">
    <source>
        <dbReference type="ARBA" id="ARBA00023235"/>
    </source>
</evidence>
<evidence type="ECO:0000256" key="6">
    <source>
        <dbReference type="ARBA" id="ARBA00034617"/>
    </source>
</evidence>
<feature type="domain" description="Helicase ATP-binding" evidence="9">
    <location>
        <begin position="48"/>
        <end position="239"/>
    </location>
</feature>
<organism evidence="10 11">
    <name type="scientific">Puccinia coronata f. sp. avenae</name>
    <dbReference type="NCBI Taxonomy" id="200324"/>
    <lineage>
        <taxon>Eukaryota</taxon>
        <taxon>Fungi</taxon>
        <taxon>Dikarya</taxon>
        <taxon>Basidiomycota</taxon>
        <taxon>Pucciniomycotina</taxon>
        <taxon>Pucciniomycetes</taxon>
        <taxon>Pucciniales</taxon>
        <taxon>Pucciniaceae</taxon>
        <taxon>Puccinia</taxon>
    </lineage>
</organism>
<dbReference type="InterPro" id="IPR014001">
    <property type="entry name" value="Helicase_ATP-bd"/>
</dbReference>
<dbReference type="Pfam" id="PF00270">
    <property type="entry name" value="DEAD"/>
    <property type="match status" value="1"/>
</dbReference>
<dbReference type="SUPFAM" id="SSF52540">
    <property type="entry name" value="P-loop containing nucleoside triphosphate hydrolases"/>
    <property type="match status" value="1"/>
</dbReference>
<proteinExistence type="inferred from homology"/>
<name>A0A2N5UK77_9BASI</name>
<dbReference type="Proteomes" id="UP000235392">
    <property type="component" value="Unassembled WGS sequence"/>
</dbReference>
<dbReference type="Gene3D" id="3.40.50.300">
    <property type="entry name" value="P-loop containing nucleotide triphosphate hydrolases"/>
    <property type="match status" value="2"/>
</dbReference>
<dbReference type="GO" id="GO:0000724">
    <property type="term" value="P:double-strand break repair via homologous recombination"/>
    <property type="evidence" value="ECO:0007669"/>
    <property type="project" value="TreeGrafter"/>
</dbReference>
<keyword evidence="2" id="KW-0547">Nucleotide-binding</keyword>
<keyword evidence="3" id="KW-0067">ATP-binding</keyword>
<comment type="caution">
    <text evidence="10">The sequence shown here is derived from an EMBL/GenBank/DDBJ whole genome shotgun (WGS) entry which is preliminary data.</text>
</comment>
<reference evidence="10 11" key="1">
    <citation type="submission" date="2017-11" db="EMBL/GenBank/DDBJ databases">
        <title>De novo assembly and phasing of dikaryotic genomes from two isolates of Puccinia coronata f. sp. avenae, the causal agent of oat crown rust.</title>
        <authorList>
            <person name="Miller M.E."/>
            <person name="Zhang Y."/>
            <person name="Omidvar V."/>
            <person name="Sperschneider J."/>
            <person name="Schwessinger B."/>
            <person name="Raley C."/>
            <person name="Palmer J.M."/>
            <person name="Garnica D."/>
            <person name="Upadhyaya N."/>
            <person name="Rathjen J."/>
            <person name="Taylor J.M."/>
            <person name="Park R.F."/>
            <person name="Dodds P.N."/>
            <person name="Hirsch C.D."/>
            <person name="Kianian S.F."/>
            <person name="Figueroa M."/>
        </authorList>
    </citation>
    <scope>NUCLEOTIDE SEQUENCE [LARGE SCALE GENOMIC DNA]</scope>
    <source>
        <strain evidence="10">12SD80</strain>
    </source>
</reference>
<evidence type="ECO:0000256" key="2">
    <source>
        <dbReference type="ARBA" id="ARBA00022741"/>
    </source>
</evidence>
<dbReference type="InterPro" id="IPR001650">
    <property type="entry name" value="Helicase_C-like"/>
</dbReference>
<evidence type="ECO:0000313" key="11">
    <source>
        <dbReference type="Proteomes" id="UP000235392"/>
    </source>
</evidence>
<dbReference type="GO" id="GO:0005694">
    <property type="term" value="C:chromosome"/>
    <property type="evidence" value="ECO:0007669"/>
    <property type="project" value="TreeGrafter"/>
</dbReference>
<dbReference type="PROSITE" id="PS51192">
    <property type="entry name" value="HELICASE_ATP_BIND_1"/>
    <property type="match status" value="1"/>
</dbReference>
<dbReference type="PANTHER" id="PTHR13710">
    <property type="entry name" value="DNA HELICASE RECQ FAMILY MEMBER"/>
    <property type="match status" value="1"/>
</dbReference>
<dbReference type="SMART" id="SM00487">
    <property type="entry name" value="DEXDc"/>
    <property type="match status" value="1"/>
</dbReference>
<evidence type="ECO:0000256" key="3">
    <source>
        <dbReference type="ARBA" id="ARBA00022840"/>
    </source>
</evidence>
<dbReference type="PANTHER" id="PTHR13710:SF105">
    <property type="entry name" value="ATP-DEPENDENT DNA HELICASE Q1"/>
    <property type="match status" value="1"/>
</dbReference>
<evidence type="ECO:0000259" key="9">
    <source>
        <dbReference type="PROSITE" id="PS51192"/>
    </source>
</evidence>
<dbReference type="SMART" id="SM00490">
    <property type="entry name" value="HELICc"/>
    <property type="match status" value="1"/>
</dbReference>
<dbReference type="AlphaFoldDB" id="A0A2N5UK77"/>
<dbReference type="GO" id="GO:0043138">
    <property type="term" value="F:3'-5' DNA helicase activity"/>
    <property type="evidence" value="ECO:0007669"/>
    <property type="project" value="UniProtKB-EC"/>
</dbReference>
<comment type="similarity">
    <text evidence="1">Belongs to the helicase family. RecQ subfamily.</text>
</comment>
<dbReference type="Pfam" id="PF00271">
    <property type="entry name" value="Helicase_C"/>
    <property type="match status" value="1"/>
</dbReference>
<dbReference type="InterPro" id="IPR011545">
    <property type="entry name" value="DEAD/DEAH_box_helicase_dom"/>
</dbReference>
<evidence type="ECO:0000256" key="7">
    <source>
        <dbReference type="ARBA" id="ARBA00034808"/>
    </source>
</evidence>
<evidence type="ECO:0000256" key="8">
    <source>
        <dbReference type="SAM" id="MobiDB-lite"/>
    </source>
</evidence>
<evidence type="ECO:0000313" key="10">
    <source>
        <dbReference type="EMBL" id="PLW38169.1"/>
    </source>
</evidence>